<feature type="transmembrane region" description="Helical" evidence="1">
    <location>
        <begin position="124"/>
        <end position="142"/>
    </location>
</feature>
<evidence type="ECO:0000313" key="2">
    <source>
        <dbReference type="EMBL" id="MBM7129533.1"/>
    </source>
</evidence>
<feature type="transmembrane region" description="Helical" evidence="1">
    <location>
        <begin position="33"/>
        <end position="55"/>
    </location>
</feature>
<accession>A0ABS2KGM8</accession>
<keyword evidence="1" id="KW-0472">Membrane</keyword>
<organism evidence="2 3">
    <name type="scientific">Dyella mobilis</name>
    <dbReference type="NCBI Taxonomy" id="1849582"/>
    <lineage>
        <taxon>Bacteria</taxon>
        <taxon>Pseudomonadati</taxon>
        <taxon>Pseudomonadota</taxon>
        <taxon>Gammaproteobacteria</taxon>
        <taxon>Lysobacterales</taxon>
        <taxon>Rhodanobacteraceae</taxon>
        <taxon>Dyella</taxon>
    </lineage>
</organism>
<dbReference type="Proteomes" id="UP001430193">
    <property type="component" value="Unassembled WGS sequence"/>
</dbReference>
<reference evidence="2" key="1">
    <citation type="submission" date="2020-10" db="EMBL/GenBank/DDBJ databases">
        <title>Phylogeny of dyella-like bacteria.</title>
        <authorList>
            <person name="Fu J."/>
        </authorList>
    </citation>
    <scope>NUCLEOTIDE SEQUENCE</scope>
    <source>
        <strain evidence="2">DHON07</strain>
    </source>
</reference>
<gene>
    <name evidence="2" type="ORF">ISS99_08355</name>
</gene>
<keyword evidence="1" id="KW-1133">Transmembrane helix</keyword>
<feature type="transmembrane region" description="Helical" evidence="1">
    <location>
        <begin position="62"/>
        <end position="85"/>
    </location>
</feature>
<evidence type="ECO:0000256" key="1">
    <source>
        <dbReference type="SAM" id="Phobius"/>
    </source>
</evidence>
<protein>
    <submittedName>
        <fullName evidence="2">Uncharacterized protein</fullName>
    </submittedName>
</protein>
<sequence>MKKLSANGASLLAASMLPALFFGFATHSVLVAVIALVIALAYAWILAFPIILLLQKRQWFRWWLVIAAGALVGGVPSAICSWPYFSGKGSGYSAWDGTKLVAYVVDGKPTLAGWKLYADTVTQMAFWGAGCALCYWLTWRLLKGLEGRDAVT</sequence>
<name>A0ABS2KGM8_9GAMM</name>
<keyword evidence="3" id="KW-1185">Reference proteome</keyword>
<proteinExistence type="predicted"/>
<dbReference type="EMBL" id="JADIKF010000038">
    <property type="protein sequence ID" value="MBM7129533.1"/>
    <property type="molecule type" value="Genomic_DNA"/>
</dbReference>
<comment type="caution">
    <text evidence="2">The sequence shown here is derived from an EMBL/GenBank/DDBJ whole genome shotgun (WGS) entry which is preliminary data.</text>
</comment>
<dbReference type="RefSeq" id="WP_204631151.1">
    <property type="nucleotide sequence ID" value="NZ_BSOC01000003.1"/>
</dbReference>
<keyword evidence="1" id="KW-0812">Transmembrane</keyword>
<evidence type="ECO:0000313" key="3">
    <source>
        <dbReference type="Proteomes" id="UP001430193"/>
    </source>
</evidence>